<dbReference type="GO" id="GO:0006508">
    <property type="term" value="P:proteolysis"/>
    <property type="evidence" value="ECO:0007669"/>
    <property type="project" value="UniProtKB-KW"/>
</dbReference>
<feature type="active site" description="Charge relay system" evidence="5">
    <location>
        <position position="183"/>
    </location>
</feature>
<dbReference type="InterPro" id="IPR015500">
    <property type="entry name" value="Peptidase_S8_subtilisin-rel"/>
</dbReference>
<reference evidence="8 9" key="1">
    <citation type="submission" date="2019-03" db="EMBL/GenBank/DDBJ databases">
        <title>Draft genome sequences of novel Actinobacteria.</title>
        <authorList>
            <person name="Sahin N."/>
            <person name="Ay H."/>
            <person name="Saygin H."/>
        </authorList>
    </citation>
    <scope>NUCLEOTIDE SEQUENCE [LARGE SCALE GENOMIC DNA]</scope>
    <source>
        <strain evidence="8 9">DSM 45347</strain>
    </source>
</reference>
<keyword evidence="3 5" id="KW-0378">Hydrolase</keyword>
<dbReference type="InterPro" id="IPR023827">
    <property type="entry name" value="Peptidase_S8_Asp-AS"/>
</dbReference>
<dbReference type="InterPro" id="IPR000209">
    <property type="entry name" value="Peptidase_S8/S53_dom"/>
</dbReference>
<dbReference type="Pfam" id="PF00082">
    <property type="entry name" value="Peptidase_S8"/>
    <property type="match status" value="1"/>
</dbReference>
<evidence type="ECO:0000313" key="8">
    <source>
        <dbReference type="EMBL" id="TDC09644.1"/>
    </source>
</evidence>
<dbReference type="CDD" id="cd00306">
    <property type="entry name" value="Peptidases_S8_S53"/>
    <property type="match status" value="1"/>
</dbReference>
<dbReference type="InterPro" id="IPR023828">
    <property type="entry name" value="Peptidase_S8_Ser-AS"/>
</dbReference>
<dbReference type="AlphaFoldDB" id="A0A4R4NLN4"/>
<evidence type="ECO:0000256" key="6">
    <source>
        <dbReference type="RuleBase" id="RU003355"/>
    </source>
</evidence>
<sequence length="403" mass="42918">MFDQQARLDRVLARHPDAVVVEPLPGRPALIRRDQILVAGRDASAAGDLVRRWYDSRDEGRGVARLRLRPTAKVDVCELTALLTGGGLTAGGRSRRVGAAPNHLVLGQPMWWSGPADRPRPAAPLPAPRAVPGRRDVTVAILDTGLSPHPWYADTGWYREQRAEAAEVLDADLDFDLDAQAGHGTFIAGVVLAQAPAARLRARRVIGGDGVGDELEVIRALHRLAEWGRADVVNLSLGCHTYDDRPSPVLREAIAALGRRTVVVACAGNTATDRPFWPAAMKPVIGVAALDGADRAWFSNHGWWVDACAQGVDVASTFVSFDGTRPPVDGADPDRFQGYATWSGTSFAAPRVAGMIAGRAAEEGVDAPAAADRVLDPASHRVLPDLGVAVDSPKSTDCQHAMA</sequence>
<dbReference type="PROSITE" id="PS00136">
    <property type="entry name" value="SUBTILASE_ASP"/>
    <property type="match status" value="1"/>
</dbReference>
<dbReference type="PROSITE" id="PS00138">
    <property type="entry name" value="SUBTILASE_SER"/>
    <property type="match status" value="1"/>
</dbReference>
<proteinExistence type="inferred from homology"/>
<dbReference type="Proteomes" id="UP000295431">
    <property type="component" value="Unassembled WGS sequence"/>
</dbReference>
<dbReference type="PROSITE" id="PS51892">
    <property type="entry name" value="SUBTILASE"/>
    <property type="match status" value="1"/>
</dbReference>
<dbReference type="SUPFAM" id="SSF52743">
    <property type="entry name" value="Subtilisin-like"/>
    <property type="match status" value="1"/>
</dbReference>
<feature type="domain" description="Peptidase S8/S53" evidence="7">
    <location>
        <begin position="135"/>
        <end position="357"/>
    </location>
</feature>
<keyword evidence="2 5" id="KW-0645">Protease</keyword>
<dbReference type="PANTHER" id="PTHR43806">
    <property type="entry name" value="PEPTIDASE S8"/>
    <property type="match status" value="1"/>
</dbReference>
<feature type="active site" description="Charge relay system" evidence="5">
    <location>
        <position position="143"/>
    </location>
</feature>
<dbReference type="PANTHER" id="PTHR43806:SF11">
    <property type="entry name" value="CEREVISIN-RELATED"/>
    <property type="match status" value="1"/>
</dbReference>
<comment type="caution">
    <text evidence="8">The sequence shown here is derived from an EMBL/GenBank/DDBJ whole genome shotgun (WGS) entry which is preliminary data.</text>
</comment>
<dbReference type="InterPro" id="IPR050131">
    <property type="entry name" value="Peptidase_S8_subtilisin-like"/>
</dbReference>
<protein>
    <submittedName>
        <fullName evidence="8">Peptidase S8 and S53 subtilisin kexin sedolisin</fullName>
    </submittedName>
</protein>
<evidence type="ECO:0000256" key="1">
    <source>
        <dbReference type="ARBA" id="ARBA00011073"/>
    </source>
</evidence>
<evidence type="ECO:0000256" key="5">
    <source>
        <dbReference type="PROSITE-ProRule" id="PRU01240"/>
    </source>
</evidence>
<dbReference type="EMBL" id="SMJW01000192">
    <property type="protein sequence ID" value="TDC09644.1"/>
    <property type="molecule type" value="Genomic_DNA"/>
</dbReference>
<dbReference type="GO" id="GO:0004252">
    <property type="term" value="F:serine-type endopeptidase activity"/>
    <property type="evidence" value="ECO:0007669"/>
    <property type="project" value="UniProtKB-UniRule"/>
</dbReference>
<comment type="similarity">
    <text evidence="1 5 6">Belongs to the peptidase S8 family.</text>
</comment>
<keyword evidence="4 5" id="KW-0720">Serine protease</keyword>
<accession>A0A4R4NLN4</accession>
<name>A0A4R4NLN4_9ACTN</name>
<evidence type="ECO:0000256" key="3">
    <source>
        <dbReference type="ARBA" id="ARBA00022801"/>
    </source>
</evidence>
<dbReference type="OrthoDB" id="5177045at2"/>
<feature type="active site" description="Charge relay system" evidence="5">
    <location>
        <position position="346"/>
    </location>
</feature>
<dbReference type="PRINTS" id="PR00723">
    <property type="entry name" value="SUBTILISIN"/>
</dbReference>
<dbReference type="Gene3D" id="3.40.50.200">
    <property type="entry name" value="Peptidase S8/S53 domain"/>
    <property type="match status" value="1"/>
</dbReference>
<dbReference type="InterPro" id="IPR036852">
    <property type="entry name" value="Peptidase_S8/S53_dom_sf"/>
</dbReference>
<evidence type="ECO:0000259" key="7">
    <source>
        <dbReference type="Pfam" id="PF00082"/>
    </source>
</evidence>
<evidence type="ECO:0000256" key="2">
    <source>
        <dbReference type="ARBA" id="ARBA00022670"/>
    </source>
</evidence>
<organism evidence="8 9">
    <name type="scientific">Actinomadura bangladeshensis</name>
    <dbReference type="NCBI Taxonomy" id="453573"/>
    <lineage>
        <taxon>Bacteria</taxon>
        <taxon>Bacillati</taxon>
        <taxon>Actinomycetota</taxon>
        <taxon>Actinomycetes</taxon>
        <taxon>Streptosporangiales</taxon>
        <taxon>Thermomonosporaceae</taxon>
        <taxon>Actinomadura</taxon>
    </lineage>
</organism>
<evidence type="ECO:0000256" key="4">
    <source>
        <dbReference type="ARBA" id="ARBA00022825"/>
    </source>
</evidence>
<keyword evidence="9" id="KW-1185">Reference proteome</keyword>
<gene>
    <name evidence="8" type="ORF">E1284_29190</name>
</gene>
<evidence type="ECO:0000313" key="9">
    <source>
        <dbReference type="Proteomes" id="UP000295431"/>
    </source>
</evidence>